<protein>
    <submittedName>
        <fullName evidence="2">Uncharacterized protein</fullName>
    </submittedName>
</protein>
<reference evidence="2" key="1">
    <citation type="journal article" date="2012" name="PLoS ONE">
        <title>Gene sets for utilization of primary and secondary nutrition supplies in the distal gut of endangered iberian lynx.</title>
        <authorList>
            <person name="Alcaide M."/>
            <person name="Messina E."/>
            <person name="Richter M."/>
            <person name="Bargiela R."/>
            <person name="Peplies J."/>
            <person name="Huws S.A."/>
            <person name="Newbold C.J."/>
            <person name="Golyshin P.N."/>
            <person name="Simon M.A."/>
            <person name="Lopez G."/>
            <person name="Yakimov M.M."/>
            <person name="Ferrer M."/>
        </authorList>
    </citation>
    <scope>NUCLEOTIDE SEQUENCE</scope>
</reference>
<keyword evidence="1" id="KW-0812">Transmembrane</keyword>
<keyword evidence="1" id="KW-1133">Transmembrane helix</keyword>
<organism evidence="2">
    <name type="scientific">gut metagenome</name>
    <dbReference type="NCBI Taxonomy" id="749906"/>
    <lineage>
        <taxon>unclassified sequences</taxon>
        <taxon>metagenomes</taxon>
        <taxon>organismal metagenomes</taxon>
    </lineage>
</organism>
<evidence type="ECO:0000313" key="2">
    <source>
        <dbReference type="EMBL" id="EJW95017.1"/>
    </source>
</evidence>
<name>J9FZN9_9ZZZZ</name>
<dbReference type="AlphaFoldDB" id="J9FZN9"/>
<dbReference type="EMBL" id="AMCI01006048">
    <property type="protein sequence ID" value="EJW95017.1"/>
    <property type="molecule type" value="Genomic_DNA"/>
</dbReference>
<evidence type="ECO:0000256" key="1">
    <source>
        <dbReference type="SAM" id="Phobius"/>
    </source>
</evidence>
<accession>J9FZN9</accession>
<keyword evidence="1" id="KW-0472">Membrane</keyword>
<comment type="caution">
    <text evidence="2">The sequence shown here is derived from an EMBL/GenBank/DDBJ whole genome shotgun (WGS) entry which is preliminary data.</text>
</comment>
<proteinExistence type="predicted"/>
<sequence>MLLRAPTISTRLTSLHAMFLLILLRASPLFVTLSPAVLSL</sequence>
<feature type="transmembrane region" description="Helical" evidence="1">
    <location>
        <begin position="12"/>
        <end position="31"/>
    </location>
</feature>
<gene>
    <name evidence="2" type="ORF">EVA_16877</name>
</gene>